<dbReference type="CDD" id="cd19481">
    <property type="entry name" value="RecA-like_protease"/>
    <property type="match status" value="1"/>
</dbReference>
<dbReference type="GO" id="GO:0016887">
    <property type="term" value="F:ATP hydrolysis activity"/>
    <property type="evidence" value="ECO:0007669"/>
    <property type="project" value="InterPro"/>
</dbReference>
<feature type="region of interest" description="Disordered" evidence="1">
    <location>
        <begin position="71"/>
        <end position="101"/>
    </location>
</feature>
<dbReference type="PANTHER" id="PTHR23076:SF97">
    <property type="entry name" value="ATP-DEPENDENT ZINC METALLOPROTEASE YME1L1"/>
    <property type="match status" value="1"/>
</dbReference>
<feature type="domain" description="AAA+ ATPase" evidence="2">
    <location>
        <begin position="368"/>
        <end position="507"/>
    </location>
</feature>
<dbReference type="SUPFAM" id="SSF140990">
    <property type="entry name" value="FtsH protease domain-like"/>
    <property type="match status" value="1"/>
</dbReference>
<accession>A0A3D9XT29</accession>
<name>A0A3D9XT29_PARVE</name>
<evidence type="ECO:0000313" key="3">
    <source>
        <dbReference type="EMBL" id="REF73506.1"/>
    </source>
</evidence>
<dbReference type="Gene3D" id="1.20.58.760">
    <property type="entry name" value="Peptidase M41"/>
    <property type="match status" value="1"/>
</dbReference>
<reference evidence="3 4" key="1">
    <citation type="submission" date="2018-08" db="EMBL/GenBank/DDBJ databases">
        <title>Genomic Encyclopedia of Archaeal and Bacterial Type Strains, Phase II (KMG-II): from individual species to whole genera.</title>
        <authorList>
            <person name="Goeker M."/>
        </authorList>
    </citation>
    <scope>NUCLEOTIDE SEQUENCE [LARGE SCALE GENOMIC DNA]</scope>
    <source>
        <strain evidence="3 4">DSM 17099</strain>
    </source>
</reference>
<dbReference type="GO" id="GO:0005886">
    <property type="term" value="C:plasma membrane"/>
    <property type="evidence" value="ECO:0007669"/>
    <property type="project" value="TreeGrafter"/>
</dbReference>
<dbReference type="Gene3D" id="1.10.8.60">
    <property type="match status" value="1"/>
</dbReference>
<dbReference type="Pfam" id="PF01434">
    <property type="entry name" value="Peptidase_M41"/>
    <property type="match status" value="1"/>
</dbReference>
<dbReference type="GO" id="GO:0004222">
    <property type="term" value="F:metalloendopeptidase activity"/>
    <property type="evidence" value="ECO:0007669"/>
    <property type="project" value="InterPro"/>
</dbReference>
<feature type="compositionally biased region" description="Polar residues" evidence="1">
    <location>
        <begin position="1"/>
        <end position="29"/>
    </location>
</feature>
<dbReference type="InterPro" id="IPR000642">
    <property type="entry name" value="Peptidase_M41"/>
</dbReference>
<organism evidence="3 4">
    <name type="scientific">Paracoccus versutus</name>
    <name type="common">Thiobacillus versutus</name>
    <dbReference type="NCBI Taxonomy" id="34007"/>
    <lineage>
        <taxon>Bacteria</taxon>
        <taxon>Pseudomonadati</taxon>
        <taxon>Pseudomonadota</taxon>
        <taxon>Alphaproteobacteria</taxon>
        <taxon>Rhodobacterales</taxon>
        <taxon>Paracoccaceae</taxon>
        <taxon>Paracoccus</taxon>
    </lineage>
</organism>
<dbReference type="SUPFAM" id="SSF52540">
    <property type="entry name" value="P-loop containing nucleoside triphosphate hydrolases"/>
    <property type="match status" value="1"/>
</dbReference>
<feature type="region of interest" description="Disordered" evidence="1">
    <location>
        <begin position="1"/>
        <end position="36"/>
    </location>
</feature>
<evidence type="ECO:0000256" key="1">
    <source>
        <dbReference type="SAM" id="MobiDB-lite"/>
    </source>
</evidence>
<sequence>MALPSHTRNPAMTQTISTPSSNPDPNSGTRHPAPWASLARHAIHRLRADLAERLTPSWDPALDPEDMDLPELLEAAPSPPGSAALDALNTSPAAQNVSPEEHDAIAEAGGDPAATASNGASQPRIRLPANKLFPLLRLAASIGSLEDRDAMLVPGAITVIEGIPGNLIDALKKLLPHVLPTGWSLAMSMGRLPRDKPYLLVLGPELMNGKISEHAGRGFAAELATAIDMRVPILILLPDVATAPEVLRHPPVQRRAFAPLSAEILITALRATHSATGRVDETAVRAALPDDAVLSDLEPLALGLAMRAPTAKAVAERIAALTAQAPRAAADGPWLEDIHGDSPALRAARQIVRDLRAWKTGEVGWQDLTRTLLLYGPPGTGKSWIARAMGNSAGFSVVSGTFGQWQAAGHLGDMLREMRRTFAEARSKAPTVLIIDEIDAVGSREDRDQHNRSYRTQVINAFLAEMDSIAREEGVIVVGTCNLPDLIDPAVMRPGRFDMKVALPLPDAEGLFSVFRHCLPDWRETDLRDLAARAVGCSAADVDAVIRQTRAMAREQKRALTLDDLRQVFRITHDPEIDSRVALHECGHAIACAALRLGPVRRIFLGRDGGGGTVFDADAKHGVLKDMQDRLVQLLAGRAAERLVLGDVSAGAGGSADSDLAHATMIATSIQTRFGLGAQGPVWTADPDTLLALDSDVLFLVRRELEAAEKRATEILTVHRSLLDEMAEALLASRDMDRAEAEDWLARVRHTAPDEVHDAHPAQQPQ</sequence>
<protein>
    <submittedName>
        <fullName evidence="3">Peptidase M41-like protein</fullName>
    </submittedName>
</protein>
<gene>
    <name evidence="3" type="ORF">BDD41_2071</name>
</gene>
<dbReference type="GO" id="GO:0005524">
    <property type="term" value="F:ATP binding"/>
    <property type="evidence" value="ECO:0007669"/>
    <property type="project" value="InterPro"/>
</dbReference>
<dbReference type="InterPro" id="IPR037219">
    <property type="entry name" value="Peptidase_M41-like"/>
</dbReference>
<proteinExistence type="predicted"/>
<dbReference type="Proteomes" id="UP000256941">
    <property type="component" value="Unassembled WGS sequence"/>
</dbReference>
<dbReference type="GO" id="GO:0006508">
    <property type="term" value="P:proteolysis"/>
    <property type="evidence" value="ECO:0007669"/>
    <property type="project" value="InterPro"/>
</dbReference>
<dbReference type="Pfam" id="PF00004">
    <property type="entry name" value="AAA"/>
    <property type="match status" value="1"/>
</dbReference>
<feature type="compositionally biased region" description="Polar residues" evidence="1">
    <location>
        <begin position="88"/>
        <end position="98"/>
    </location>
</feature>
<dbReference type="Gene3D" id="3.40.50.300">
    <property type="entry name" value="P-loop containing nucleotide triphosphate hydrolases"/>
    <property type="match status" value="1"/>
</dbReference>
<dbReference type="InterPro" id="IPR027417">
    <property type="entry name" value="P-loop_NTPase"/>
</dbReference>
<dbReference type="EMBL" id="QTUJ01000001">
    <property type="protein sequence ID" value="REF73506.1"/>
    <property type="molecule type" value="Genomic_DNA"/>
</dbReference>
<dbReference type="GO" id="GO:0030163">
    <property type="term" value="P:protein catabolic process"/>
    <property type="evidence" value="ECO:0007669"/>
    <property type="project" value="TreeGrafter"/>
</dbReference>
<dbReference type="InterPro" id="IPR003593">
    <property type="entry name" value="AAA+_ATPase"/>
</dbReference>
<dbReference type="GO" id="GO:0004176">
    <property type="term" value="F:ATP-dependent peptidase activity"/>
    <property type="evidence" value="ECO:0007669"/>
    <property type="project" value="InterPro"/>
</dbReference>
<dbReference type="InterPro" id="IPR003959">
    <property type="entry name" value="ATPase_AAA_core"/>
</dbReference>
<comment type="caution">
    <text evidence="3">The sequence shown here is derived from an EMBL/GenBank/DDBJ whole genome shotgun (WGS) entry which is preliminary data.</text>
</comment>
<dbReference type="SMART" id="SM00382">
    <property type="entry name" value="AAA"/>
    <property type="match status" value="1"/>
</dbReference>
<dbReference type="PANTHER" id="PTHR23076">
    <property type="entry name" value="METALLOPROTEASE M41 FTSH"/>
    <property type="match status" value="1"/>
</dbReference>
<evidence type="ECO:0000259" key="2">
    <source>
        <dbReference type="SMART" id="SM00382"/>
    </source>
</evidence>
<dbReference type="AlphaFoldDB" id="A0A3D9XT29"/>
<evidence type="ECO:0000313" key="4">
    <source>
        <dbReference type="Proteomes" id="UP000256941"/>
    </source>
</evidence>